<dbReference type="InterPro" id="IPR015943">
    <property type="entry name" value="WD40/YVTN_repeat-like_dom_sf"/>
</dbReference>
<name>A0A7D5M0X6_9ARCH</name>
<dbReference type="Gene3D" id="2.130.10.10">
    <property type="entry name" value="YVTN repeat-like/Quinoprotein amine dehydrogenase"/>
    <property type="match status" value="1"/>
</dbReference>
<dbReference type="InterPro" id="IPR012938">
    <property type="entry name" value="Glc/Sorbosone_DH"/>
</dbReference>
<dbReference type="Gene3D" id="2.120.10.30">
    <property type="entry name" value="TolB, C-terminal domain"/>
    <property type="match status" value="1"/>
</dbReference>
<dbReference type="Pfam" id="PF07995">
    <property type="entry name" value="GSDH"/>
    <property type="match status" value="1"/>
</dbReference>
<dbReference type="PANTHER" id="PTHR19328">
    <property type="entry name" value="HEDGEHOG-INTERACTING PROTEIN"/>
    <property type="match status" value="1"/>
</dbReference>
<keyword evidence="3" id="KW-1185">Reference proteome</keyword>
<sequence length="756" mass="83610">MIKSNYVITILFASLIILFSQTNSAYSELFYDVNTVNFSGKPASAVVNENANVIYVTDFFAGKLVEIDGNTEKISGYINTTKTPFGVGYNPGTDLIYVGGEFANVVKVINAGTKEVEKTIQMNSPYDIAVNSENNLIYITSDRTNSVFVIDGITNEIISKLNVNKPCGIAVNEKTGNVYVTSETDDTVHVFDEKNNLIDVIQVESSPRGVAVNEITNIIYVTNQETNTVSVIDGVENTVIKSIPVGEIPRRIAIQHDANLIYVTNHASNNISVIDGETNSIVKTIPVNAPFEIVINEKTNKLYSMYYGNQAVSVIQNTNQIQDNFNSVTTSNLSNDEKKSIIPIIDTQEFPESNIKVETIADNLKIPWEIDFATDGRIFFTERVGNLRVIENGVISEPIISLKVSGTEGGLLGLALDPDFEENHYLYLYYSYNDFLDIFNRVVRYTESENTLSDETILLDRIPGSNWHDGGRIKFGPDQKLYITTGDASSYNLAQDLNSLAGKILRINSDGTIPKDNPFTDSAIFSYGHRNPQGIDWHPDSGILVASEHGPSGERGRAHDEINVIFSGKNYGWPEIIGDETSEGLENPIIHTGDDTWAPSGASFYDSDKISDWYGKYFVATLRGNHLRMLDLDLENNLVVGSEAILAGEYGRLRNANMGPDGHLYILTSNQDGRGDPAYNDDRILRITPLENNIEKEINPLAPLKQFTLGIHPSDVTCKEGLDLIFKNTSLEPACVKPPTAQKLIQYGWAVNTINK</sequence>
<dbReference type="InterPro" id="IPR011042">
    <property type="entry name" value="6-blade_b-propeller_TolB-like"/>
</dbReference>
<evidence type="ECO:0000259" key="1">
    <source>
        <dbReference type="Pfam" id="PF07995"/>
    </source>
</evidence>
<accession>A0A7D5M0X6</accession>
<gene>
    <name evidence="2" type="ORF">C5F49_02515</name>
</gene>
<dbReference type="EMBL" id="CP026994">
    <property type="protein sequence ID" value="QLH04314.1"/>
    <property type="molecule type" value="Genomic_DNA"/>
</dbReference>
<dbReference type="KEGG" id="nox:C5F49_02515"/>
<evidence type="ECO:0000313" key="2">
    <source>
        <dbReference type="EMBL" id="QLH04314.1"/>
    </source>
</evidence>
<organism evidence="2 3">
    <name type="scientific">Nitrosopumilus oxyclinae</name>
    <dbReference type="NCBI Taxonomy" id="1959104"/>
    <lineage>
        <taxon>Archaea</taxon>
        <taxon>Nitrososphaerota</taxon>
        <taxon>Nitrososphaeria</taxon>
        <taxon>Nitrosopumilales</taxon>
        <taxon>Nitrosopumilaceae</taxon>
        <taxon>Nitrosopumilus</taxon>
    </lineage>
</organism>
<dbReference type="InterPro" id="IPR011048">
    <property type="entry name" value="Haem_d1_sf"/>
</dbReference>
<evidence type="ECO:0000313" key="3">
    <source>
        <dbReference type="Proteomes" id="UP000509441"/>
    </source>
</evidence>
<feature type="domain" description="Glucose/Sorbosone dehydrogenase" evidence="1">
    <location>
        <begin position="364"/>
        <end position="674"/>
    </location>
</feature>
<dbReference type="Proteomes" id="UP000509441">
    <property type="component" value="Chromosome"/>
</dbReference>
<dbReference type="GeneID" id="56060789"/>
<dbReference type="NCBIfam" id="TIGR02276">
    <property type="entry name" value="beta_rpt_yvtn"/>
    <property type="match status" value="2"/>
</dbReference>
<dbReference type="SUPFAM" id="SSF51004">
    <property type="entry name" value="C-terminal (heme d1) domain of cytochrome cd1-nitrite reductase"/>
    <property type="match status" value="1"/>
</dbReference>
<dbReference type="AlphaFoldDB" id="A0A7D5M0X6"/>
<dbReference type="InterPro" id="IPR011964">
    <property type="entry name" value="YVTN_b-propeller_repeat"/>
</dbReference>
<reference evidence="2 3" key="1">
    <citation type="submission" date="2018-02" db="EMBL/GenBank/DDBJ databases">
        <title>Complete genome of Nitrosopumilus oxyclinae HCE1.</title>
        <authorList>
            <person name="Qin W."/>
            <person name="Zheng Y."/>
            <person name="Stahl D.A."/>
        </authorList>
    </citation>
    <scope>NUCLEOTIDE SEQUENCE [LARGE SCALE GENOMIC DNA]</scope>
    <source>
        <strain evidence="2 3">HCE1</strain>
    </source>
</reference>
<dbReference type="PANTHER" id="PTHR19328:SF13">
    <property type="entry name" value="HIPL1 PROTEIN"/>
    <property type="match status" value="1"/>
</dbReference>
<dbReference type="OrthoDB" id="6744at2157"/>
<dbReference type="SUPFAM" id="SSF50952">
    <property type="entry name" value="Soluble quinoprotein glucose dehydrogenase"/>
    <property type="match status" value="1"/>
</dbReference>
<protein>
    <recommendedName>
        <fullName evidence="1">Glucose/Sorbosone dehydrogenase domain-containing protein</fullName>
    </recommendedName>
</protein>
<proteinExistence type="predicted"/>
<dbReference type="RefSeq" id="WP_179363191.1">
    <property type="nucleotide sequence ID" value="NZ_CP026994.1"/>
</dbReference>
<dbReference type="InterPro" id="IPR011041">
    <property type="entry name" value="Quinoprot_gluc/sorb_DH_b-prop"/>
</dbReference>